<organism evidence="2 3">
    <name type="scientific">Methylobacterium persicinum</name>
    <dbReference type="NCBI Taxonomy" id="374426"/>
    <lineage>
        <taxon>Bacteria</taxon>
        <taxon>Pseudomonadati</taxon>
        <taxon>Pseudomonadota</taxon>
        <taxon>Alphaproteobacteria</taxon>
        <taxon>Hyphomicrobiales</taxon>
        <taxon>Methylobacteriaceae</taxon>
        <taxon>Methylobacterium</taxon>
    </lineage>
</organism>
<reference evidence="2 3" key="1">
    <citation type="submission" date="2023-07" db="EMBL/GenBank/DDBJ databases">
        <title>Genomic Encyclopedia of Type Strains, Phase IV (KMG-IV): sequencing the most valuable type-strain genomes for metagenomic binning, comparative biology and taxonomic classification.</title>
        <authorList>
            <person name="Goeker M."/>
        </authorList>
    </citation>
    <scope>NUCLEOTIDE SEQUENCE [LARGE SCALE GENOMIC DNA]</scope>
    <source>
        <strain evidence="2 3">DSM 19562</strain>
    </source>
</reference>
<gene>
    <name evidence="2" type="ORF">QO016_000587</name>
</gene>
<evidence type="ECO:0000313" key="2">
    <source>
        <dbReference type="EMBL" id="MDQ0441110.1"/>
    </source>
</evidence>
<feature type="compositionally biased region" description="Basic and acidic residues" evidence="1">
    <location>
        <begin position="203"/>
        <end position="219"/>
    </location>
</feature>
<protein>
    <submittedName>
        <fullName evidence="2">Transcriptional regulator with XRE-family HTH domain</fullName>
    </submittedName>
</protein>
<evidence type="ECO:0000313" key="3">
    <source>
        <dbReference type="Proteomes" id="UP001236369"/>
    </source>
</evidence>
<comment type="caution">
    <text evidence="2">The sequence shown here is derived from an EMBL/GenBank/DDBJ whole genome shotgun (WGS) entry which is preliminary data.</text>
</comment>
<proteinExistence type="predicted"/>
<sequence length="246" mass="25992">MHRKAGRPAERRAQAQEVRALAQTLLQDPNLSIDAIARRIGVSRQTVEGWNARTGVRPPCPRPSTLAAWPKGRREAAARILSVAEIDPADVSETAGFSRAAAPVLLATFGHAGPERAARMPAGTEGGVPEGFGPGPGVEQRVADVRTLRARLRAHIGRQIEALDAALCGMPPAGFDSAKVLRDLGGLKRLLDDLGSGGSEGEGEPRDEQARSDPDAVDADLERVRAEIARRFDRFDAGGAAGRVPG</sequence>
<keyword evidence="3" id="KW-1185">Reference proteome</keyword>
<name>A0ABU0HFL3_9HYPH</name>
<dbReference type="RefSeq" id="WP_238252287.1">
    <property type="nucleotide sequence ID" value="NZ_BPQX01000054.1"/>
</dbReference>
<accession>A0ABU0HFL3</accession>
<dbReference type="EMBL" id="JAUSVV010000001">
    <property type="protein sequence ID" value="MDQ0441110.1"/>
    <property type="molecule type" value="Genomic_DNA"/>
</dbReference>
<evidence type="ECO:0000256" key="1">
    <source>
        <dbReference type="SAM" id="MobiDB-lite"/>
    </source>
</evidence>
<dbReference type="Proteomes" id="UP001236369">
    <property type="component" value="Unassembled WGS sequence"/>
</dbReference>
<feature type="region of interest" description="Disordered" evidence="1">
    <location>
        <begin position="192"/>
        <end position="219"/>
    </location>
</feature>